<dbReference type="SUPFAM" id="SSF56024">
    <property type="entry name" value="Phospholipase D/nuclease"/>
    <property type="match status" value="1"/>
</dbReference>
<dbReference type="Proteomes" id="UP000261828">
    <property type="component" value="Unassembled WGS sequence"/>
</dbReference>
<keyword evidence="7" id="KW-1133">Transmembrane helix</keyword>
<protein>
    <recommendedName>
        <fullName evidence="3">phospholipase D</fullName>
        <ecNumber evidence="3">3.1.4.4</ecNumber>
    </recommendedName>
</protein>
<feature type="transmembrane region" description="Helical" evidence="7">
    <location>
        <begin position="98"/>
        <end position="116"/>
    </location>
</feature>
<comment type="catalytic activity">
    <reaction evidence="1">
        <text>a 1,2-diacyl-sn-glycero-3-phosphocholine + H2O = a 1,2-diacyl-sn-glycero-3-phosphate + choline + H(+)</text>
        <dbReference type="Rhea" id="RHEA:14445"/>
        <dbReference type="ChEBI" id="CHEBI:15354"/>
        <dbReference type="ChEBI" id="CHEBI:15377"/>
        <dbReference type="ChEBI" id="CHEBI:15378"/>
        <dbReference type="ChEBI" id="CHEBI:57643"/>
        <dbReference type="ChEBI" id="CHEBI:58608"/>
        <dbReference type="EC" id="3.1.4.4"/>
    </reaction>
</comment>
<evidence type="ECO:0000256" key="7">
    <source>
        <dbReference type="SAM" id="Phobius"/>
    </source>
</evidence>
<organism evidence="9 10">
    <name type="scientific">Flagellimonas nanhaiensis</name>
    <dbReference type="NCBI Taxonomy" id="2292706"/>
    <lineage>
        <taxon>Bacteria</taxon>
        <taxon>Pseudomonadati</taxon>
        <taxon>Bacteroidota</taxon>
        <taxon>Flavobacteriia</taxon>
        <taxon>Flavobacteriales</taxon>
        <taxon>Flavobacteriaceae</taxon>
        <taxon>Flagellimonas</taxon>
    </lineage>
</organism>
<dbReference type="InterPro" id="IPR051406">
    <property type="entry name" value="PLD_domain"/>
</dbReference>
<name>A0A371JLQ6_9FLAO</name>
<evidence type="ECO:0000259" key="8">
    <source>
        <dbReference type="PROSITE" id="PS50035"/>
    </source>
</evidence>
<dbReference type="EMBL" id="QTJX01000006">
    <property type="protein sequence ID" value="RDY57930.1"/>
    <property type="molecule type" value="Genomic_DNA"/>
</dbReference>
<dbReference type="OrthoDB" id="750814at2"/>
<dbReference type="InterPro" id="IPR025202">
    <property type="entry name" value="PLD-like_dom"/>
</dbReference>
<feature type="domain" description="PLD phosphodiesterase" evidence="8">
    <location>
        <begin position="171"/>
        <end position="198"/>
    </location>
</feature>
<dbReference type="EC" id="3.1.4.4" evidence="3"/>
<evidence type="ECO:0000256" key="2">
    <source>
        <dbReference type="ARBA" id="ARBA00008664"/>
    </source>
</evidence>
<evidence type="ECO:0000313" key="9">
    <source>
        <dbReference type="EMBL" id="RDY57930.1"/>
    </source>
</evidence>
<reference evidence="9 10" key="1">
    <citation type="submission" date="2018-08" db="EMBL/GenBank/DDBJ databases">
        <title>Muricauda nanhaiensis sp. nov., isolated from seawater of the South China Sea.</title>
        <authorList>
            <person name="Dang Y."/>
        </authorList>
    </citation>
    <scope>NUCLEOTIDE SEQUENCE [LARGE SCALE GENOMIC DNA]</scope>
    <source>
        <strain evidence="9 10">SM1704</strain>
    </source>
</reference>
<dbReference type="SMART" id="SM00155">
    <property type="entry name" value="PLDc"/>
    <property type="match status" value="1"/>
</dbReference>
<comment type="caution">
    <text evidence="9">The sequence shown here is derived from an EMBL/GenBank/DDBJ whole genome shotgun (WGS) entry which is preliminary data.</text>
</comment>
<dbReference type="PANTHER" id="PTHR43856">
    <property type="entry name" value="CARDIOLIPIN HYDROLASE"/>
    <property type="match status" value="1"/>
</dbReference>
<sequence length="249" mass="28478">MYFNNAQCDIYIGTGAGKKLMEEIAAASNSVKIVSPFLSAKLVQGLIELQEGGVHVELITTEPERGKSGLLGALIRQHVHMDQRAQHRKRVLHRILKICYFLVGLGVLALWFFFAQQAVLPVLYILATIGIFGLAVLILHHVLKRVRVFSYSYEPIFPIRMIKPSDAFGKRTTYLHSKIYIIDDRIAYMGSLNFTYSGTESNYETRVRLTDAPSVKKIVQEFHYLMDEADFPELDICRWGSRLYHEPFH</sequence>
<dbReference type="PROSITE" id="PS50035">
    <property type="entry name" value="PLD"/>
    <property type="match status" value="1"/>
</dbReference>
<evidence type="ECO:0000256" key="3">
    <source>
        <dbReference type="ARBA" id="ARBA00012027"/>
    </source>
</evidence>
<dbReference type="Pfam" id="PF13091">
    <property type="entry name" value="PLDc_2"/>
    <property type="match status" value="1"/>
</dbReference>
<dbReference type="GO" id="GO:0016042">
    <property type="term" value="P:lipid catabolic process"/>
    <property type="evidence" value="ECO:0007669"/>
    <property type="project" value="UniProtKB-KW"/>
</dbReference>
<dbReference type="AlphaFoldDB" id="A0A371JLQ6"/>
<evidence type="ECO:0000256" key="1">
    <source>
        <dbReference type="ARBA" id="ARBA00000798"/>
    </source>
</evidence>
<feature type="transmembrane region" description="Helical" evidence="7">
    <location>
        <begin position="122"/>
        <end position="143"/>
    </location>
</feature>
<evidence type="ECO:0000256" key="4">
    <source>
        <dbReference type="ARBA" id="ARBA00022801"/>
    </source>
</evidence>
<keyword evidence="4" id="KW-0378">Hydrolase</keyword>
<dbReference type="GO" id="GO:0006793">
    <property type="term" value="P:phosphorus metabolic process"/>
    <property type="evidence" value="ECO:0007669"/>
    <property type="project" value="UniProtKB-ARBA"/>
</dbReference>
<dbReference type="InterPro" id="IPR001736">
    <property type="entry name" value="PLipase_D/transphosphatidylase"/>
</dbReference>
<keyword evidence="7" id="KW-0472">Membrane</keyword>
<evidence type="ECO:0000313" key="10">
    <source>
        <dbReference type="Proteomes" id="UP000261828"/>
    </source>
</evidence>
<dbReference type="PANTHER" id="PTHR43856:SF1">
    <property type="entry name" value="MITOCHONDRIAL CARDIOLIPIN HYDROLASE"/>
    <property type="match status" value="1"/>
</dbReference>
<dbReference type="RefSeq" id="WP_116185775.1">
    <property type="nucleotide sequence ID" value="NZ_QTJX01000006.1"/>
</dbReference>
<accession>A0A371JLQ6</accession>
<comment type="similarity">
    <text evidence="2">Belongs to the phospholipase D family.</text>
</comment>
<keyword evidence="6" id="KW-0443">Lipid metabolism</keyword>
<keyword evidence="7" id="KW-0812">Transmembrane</keyword>
<proteinExistence type="inferred from homology"/>
<evidence type="ECO:0000256" key="6">
    <source>
        <dbReference type="ARBA" id="ARBA00023098"/>
    </source>
</evidence>
<gene>
    <name evidence="9" type="ORF">DX873_17440</name>
</gene>
<dbReference type="GO" id="GO:0016891">
    <property type="term" value="F:RNA endonuclease activity producing 5'-phosphomonoesters, hydrolytic mechanism"/>
    <property type="evidence" value="ECO:0007669"/>
    <property type="project" value="TreeGrafter"/>
</dbReference>
<dbReference type="Gene3D" id="3.30.870.10">
    <property type="entry name" value="Endonuclease Chain A"/>
    <property type="match status" value="1"/>
</dbReference>
<keyword evidence="5" id="KW-0442">Lipid degradation</keyword>
<evidence type="ECO:0000256" key="5">
    <source>
        <dbReference type="ARBA" id="ARBA00022963"/>
    </source>
</evidence>
<dbReference type="GO" id="GO:0004630">
    <property type="term" value="F:phospholipase D activity"/>
    <property type="evidence" value="ECO:0007669"/>
    <property type="project" value="UniProtKB-EC"/>
</dbReference>
<keyword evidence="10" id="KW-1185">Reference proteome</keyword>